<dbReference type="OrthoDB" id="6219513at2759"/>
<keyword evidence="7" id="KW-0808">Transferase</keyword>
<evidence type="ECO:0000256" key="13">
    <source>
        <dbReference type="ARBA" id="ARBA00022989"/>
    </source>
</evidence>
<dbReference type="Proteomes" id="UP000326759">
    <property type="component" value="Unassembled WGS sequence"/>
</dbReference>
<feature type="signal peptide" evidence="19">
    <location>
        <begin position="1"/>
        <end position="29"/>
    </location>
</feature>
<dbReference type="InterPro" id="IPR000494">
    <property type="entry name" value="Rcpt_L-dom"/>
</dbReference>
<keyword evidence="6" id="KW-0597">Phosphoprotein</keyword>
<evidence type="ECO:0000256" key="1">
    <source>
        <dbReference type="ARBA" id="ARBA00004191"/>
    </source>
</evidence>
<dbReference type="Gene3D" id="2.10.220.10">
    <property type="entry name" value="Hormone Receptor, Insulin-like Growth Factor Receptor 1, Chain A, domain 2"/>
    <property type="match status" value="1"/>
</dbReference>
<dbReference type="PANTHER" id="PTHR31018:SF3">
    <property type="entry name" value="RECEPTOR PROTEIN-TYROSINE KINASE"/>
    <property type="match status" value="1"/>
</dbReference>
<accession>A0A5N5SSX2</accession>
<feature type="domain" description="Furin-like cysteine-rich" evidence="20">
    <location>
        <begin position="192"/>
        <end position="340"/>
    </location>
</feature>
<dbReference type="EC" id="2.7.10.1" evidence="3"/>
<evidence type="ECO:0000256" key="5">
    <source>
        <dbReference type="ARBA" id="ARBA00022525"/>
    </source>
</evidence>
<evidence type="ECO:0000259" key="20">
    <source>
        <dbReference type="Pfam" id="PF00757"/>
    </source>
</evidence>
<evidence type="ECO:0000313" key="23">
    <source>
        <dbReference type="Proteomes" id="UP000326759"/>
    </source>
</evidence>
<dbReference type="EMBL" id="SEYY01020460">
    <property type="protein sequence ID" value="KAB7497303.1"/>
    <property type="molecule type" value="Genomic_DNA"/>
</dbReference>
<keyword evidence="13" id="KW-1133">Transmembrane helix</keyword>
<keyword evidence="12" id="KW-0067">ATP-binding</keyword>
<comment type="subcellular location">
    <subcellularLocation>
        <location evidence="2">Membrane</location>
        <topology evidence="2">Single-pass type I membrane protein</topology>
    </subcellularLocation>
    <subcellularLocation>
        <location evidence="1">Secreted</location>
        <location evidence="1">Cell wall</location>
    </subcellularLocation>
</comment>
<evidence type="ECO:0000256" key="17">
    <source>
        <dbReference type="ARBA" id="ARBA00023180"/>
    </source>
</evidence>
<evidence type="ECO:0000256" key="12">
    <source>
        <dbReference type="ARBA" id="ARBA00022840"/>
    </source>
</evidence>
<keyword evidence="16 22" id="KW-0675">Receptor</keyword>
<evidence type="ECO:0000256" key="11">
    <source>
        <dbReference type="ARBA" id="ARBA00022777"/>
    </source>
</evidence>
<evidence type="ECO:0000256" key="14">
    <source>
        <dbReference type="ARBA" id="ARBA00023136"/>
    </source>
</evidence>
<name>A0A5N5SSX2_9CRUS</name>
<evidence type="ECO:0000256" key="10">
    <source>
        <dbReference type="ARBA" id="ARBA00022741"/>
    </source>
</evidence>
<dbReference type="Gene3D" id="3.80.20.20">
    <property type="entry name" value="Receptor L-domain"/>
    <property type="match status" value="2"/>
</dbReference>
<dbReference type="GO" id="GO:0007169">
    <property type="term" value="P:cell surface receptor protein tyrosine kinase signaling pathway"/>
    <property type="evidence" value="ECO:0007669"/>
    <property type="project" value="UniProtKB-ARBA"/>
</dbReference>
<evidence type="ECO:0000256" key="18">
    <source>
        <dbReference type="ARBA" id="ARBA00051243"/>
    </source>
</evidence>
<evidence type="ECO:0000256" key="7">
    <source>
        <dbReference type="ARBA" id="ARBA00022679"/>
    </source>
</evidence>
<comment type="catalytic activity">
    <reaction evidence="18">
        <text>L-tyrosyl-[protein] + ATP = O-phospho-L-tyrosyl-[protein] + ADP + H(+)</text>
        <dbReference type="Rhea" id="RHEA:10596"/>
        <dbReference type="Rhea" id="RHEA-COMP:10136"/>
        <dbReference type="Rhea" id="RHEA-COMP:20101"/>
        <dbReference type="ChEBI" id="CHEBI:15378"/>
        <dbReference type="ChEBI" id="CHEBI:30616"/>
        <dbReference type="ChEBI" id="CHEBI:46858"/>
        <dbReference type="ChEBI" id="CHEBI:61978"/>
        <dbReference type="ChEBI" id="CHEBI:456216"/>
        <dbReference type="EC" id="2.7.10.1"/>
    </reaction>
</comment>
<dbReference type="SMART" id="SM00261">
    <property type="entry name" value="FU"/>
    <property type="match status" value="2"/>
</dbReference>
<evidence type="ECO:0000256" key="15">
    <source>
        <dbReference type="ARBA" id="ARBA00023137"/>
    </source>
</evidence>
<dbReference type="InterPro" id="IPR051648">
    <property type="entry name" value="CWI-Assembly_Regulator"/>
</dbReference>
<evidence type="ECO:0000256" key="8">
    <source>
        <dbReference type="ARBA" id="ARBA00022692"/>
    </source>
</evidence>
<keyword evidence="4" id="KW-0134">Cell wall</keyword>
<keyword evidence="5" id="KW-0964">Secreted</keyword>
<dbReference type="PANTHER" id="PTHR31018">
    <property type="entry name" value="SPORULATION-SPECIFIC PROTEIN-RELATED"/>
    <property type="match status" value="1"/>
</dbReference>
<evidence type="ECO:0000256" key="16">
    <source>
        <dbReference type="ARBA" id="ARBA00023170"/>
    </source>
</evidence>
<dbReference type="Pfam" id="PF01030">
    <property type="entry name" value="Recep_L_domain"/>
    <property type="match status" value="2"/>
</dbReference>
<keyword evidence="10" id="KW-0547">Nucleotide-binding</keyword>
<evidence type="ECO:0000313" key="22">
    <source>
        <dbReference type="EMBL" id="KAB7497303.1"/>
    </source>
</evidence>
<reference evidence="22 23" key="1">
    <citation type="journal article" date="2019" name="PLoS Biol.">
        <title>Sex chromosomes control vertical transmission of feminizing Wolbachia symbionts in an isopod.</title>
        <authorList>
            <person name="Becking T."/>
            <person name="Chebbi M.A."/>
            <person name="Giraud I."/>
            <person name="Moumen B."/>
            <person name="Laverre T."/>
            <person name="Caubet Y."/>
            <person name="Peccoud J."/>
            <person name="Gilbert C."/>
            <person name="Cordaux R."/>
        </authorList>
    </citation>
    <scope>NUCLEOTIDE SEQUENCE [LARGE SCALE GENOMIC DNA]</scope>
    <source>
        <strain evidence="22">ANa2</strain>
        <tissue evidence="22">Whole body excluding digestive tract and cuticle</tissue>
    </source>
</reference>
<keyword evidence="15" id="KW-0829">Tyrosine-protein kinase</keyword>
<feature type="domain" description="Receptor L-domain" evidence="21">
    <location>
        <begin position="64"/>
        <end position="174"/>
    </location>
</feature>
<dbReference type="SUPFAM" id="SSF57184">
    <property type="entry name" value="Growth factor receptor domain"/>
    <property type="match status" value="1"/>
</dbReference>
<gene>
    <name evidence="22" type="primary">Egfr_0</name>
    <name evidence="22" type="ORF">Anas_02897</name>
</gene>
<keyword evidence="17" id="KW-0325">Glycoprotein</keyword>
<keyword evidence="8" id="KW-0812">Transmembrane</keyword>
<keyword evidence="14" id="KW-0472">Membrane</keyword>
<evidence type="ECO:0000259" key="21">
    <source>
        <dbReference type="Pfam" id="PF01030"/>
    </source>
</evidence>
<keyword evidence="9 19" id="KW-0732">Signal</keyword>
<dbReference type="InterPro" id="IPR036941">
    <property type="entry name" value="Rcpt_L-dom_sf"/>
</dbReference>
<comment type="caution">
    <text evidence="22">The sequence shown here is derived from an EMBL/GenBank/DDBJ whole genome shotgun (WGS) entry which is preliminary data.</text>
</comment>
<evidence type="ECO:0000256" key="3">
    <source>
        <dbReference type="ARBA" id="ARBA00011902"/>
    </source>
</evidence>
<dbReference type="InterPro" id="IPR006211">
    <property type="entry name" value="Furin-like_Cys-rich_dom"/>
</dbReference>
<keyword evidence="23" id="KW-1185">Reference proteome</keyword>
<sequence>MGGSGSSGFVLRVLITLFVVVLFVRQGGATVDTKSKICIGTNGRMSVPSNRDHHYRNLRDRYINCTYVDGNLELTWLQDENLDLSFLNNIREVTGYVLISHVDVKRVVLPRLQIIRGRTLFKLSVADENFAFLVMLSKMDTLELPALRDILQGSVSLFNNYNLCHVRSINWTEIMSDPSAKYVYTYNFTQPQRTCHCHESCERGCWGEGTENCQHFSKITCSPQCHDGRCYGTGPRDCCHLFCAGGCTGPTQRDCLACHNFNDDGECKQECPPMKKYNTISYSWVTNPNGKYAYGATCVRDCPGHLLKDSGACVRSCPLKKKAVNGECVPCAGPCPKTCQGVENVHDGNIDSFKDCTIIEGSLTILDHSFDGFQFVYQNFTFGDKYPEMHPSKLEVFSTLEEVTGYISIQATHPEFTNLSFLRNLQVIGGRETTEYFSSLYIVKTSLKSLGLRSLRRIRSGSVYILENSNLCFAENIRWRKLIKGDDSKFQLLLQNNKKEEFCRTDGFVCHEECSEDGCWDIR</sequence>
<dbReference type="SUPFAM" id="SSF52058">
    <property type="entry name" value="L domain-like"/>
    <property type="match status" value="2"/>
</dbReference>
<dbReference type="GO" id="GO:0016020">
    <property type="term" value="C:membrane"/>
    <property type="evidence" value="ECO:0007669"/>
    <property type="project" value="UniProtKB-SubCell"/>
</dbReference>
<dbReference type="AlphaFoldDB" id="A0A5N5SSX2"/>
<feature type="chain" id="PRO_5024438069" description="receptor protein-tyrosine kinase" evidence="19">
    <location>
        <begin position="30"/>
        <end position="523"/>
    </location>
</feature>
<dbReference type="InterPro" id="IPR009030">
    <property type="entry name" value="Growth_fac_rcpt_cys_sf"/>
</dbReference>
<evidence type="ECO:0000256" key="6">
    <source>
        <dbReference type="ARBA" id="ARBA00022553"/>
    </source>
</evidence>
<proteinExistence type="predicted"/>
<dbReference type="GO" id="GO:0005524">
    <property type="term" value="F:ATP binding"/>
    <property type="evidence" value="ECO:0007669"/>
    <property type="project" value="UniProtKB-KW"/>
</dbReference>
<organism evidence="22 23">
    <name type="scientific">Armadillidium nasatum</name>
    <dbReference type="NCBI Taxonomy" id="96803"/>
    <lineage>
        <taxon>Eukaryota</taxon>
        <taxon>Metazoa</taxon>
        <taxon>Ecdysozoa</taxon>
        <taxon>Arthropoda</taxon>
        <taxon>Crustacea</taxon>
        <taxon>Multicrustacea</taxon>
        <taxon>Malacostraca</taxon>
        <taxon>Eumalacostraca</taxon>
        <taxon>Peracarida</taxon>
        <taxon>Isopoda</taxon>
        <taxon>Oniscidea</taxon>
        <taxon>Crinocheta</taxon>
        <taxon>Armadillidiidae</taxon>
        <taxon>Armadillidium</taxon>
    </lineage>
</organism>
<dbReference type="GO" id="GO:0004714">
    <property type="term" value="F:transmembrane receptor protein tyrosine kinase activity"/>
    <property type="evidence" value="ECO:0007669"/>
    <property type="project" value="UniProtKB-EC"/>
</dbReference>
<dbReference type="CDD" id="cd00064">
    <property type="entry name" value="FU"/>
    <property type="match status" value="1"/>
</dbReference>
<dbReference type="InterPro" id="IPR006212">
    <property type="entry name" value="Furin_repeat"/>
</dbReference>
<evidence type="ECO:0000256" key="4">
    <source>
        <dbReference type="ARBA" id="ARBA00022512"/>
    </source>
</evidence>
<dbReference type="Pfam" id="PF00757">
    <property type="entry name" value="Furin-like"/>
    <property type="match status" value="1"/>
</dbReference>
<evidence type="ECO:0000256" key="2">
    <source>
        <dbReference type="ARBA" id="ARBA00004479"/>
    </source>
</evidence>
<evidence type="ECO:0000256" key="9">
    <source>
        <dbReference type="ARBA" id="ARBA00022729"/>
    </source>
</evidence>
<feature type="domain" description="Receptor L-domain" evidence="21">
    <location>
        <begin position="355"/>
        <end position="482"/>
    </location>
</feature>
<evidence type="ECO:0000256" key="19">
    <source>
        <dbReference type="SAM" id="SignalP"/>
    </source>
</evidence>
<dbReference type="FunFam" id="2.10.220.10:FF:000001">
    <property type="entry name" value="Receptor protein-tyrosine kinase"/>
    <property type="match status" value="1"/>
</dbReference>
<keyword evidence="11" id="KW-0418">Kinase</keyword>
<protein>
    <recommendedName>
        <fullName evidence="3">receptor protein-tyrosine kinase</fullName>
        <ecNumber evidence="3">2.7.10.1</ecNumber>
    </recommendedName>
</protein>